<evidence type="ECO:0000313" key="1">
    <source>
        <dbReference type="EMBL" id="EEZ72333.1"/>
    </source>
</evidence>
<organism evidence="1 2">
    <name type="scientific">Neisseria cinerea ATCC 14685</name>
    <dbReference type="NCBI Taxonomy" id="546262"/>
    <lineage>
        <taxon>Bacteria</taxon>
        <taxon>Pseudomonadati</taxon>
        <taxon>Pseudomonadota</taxon>
        <taxon>Betaproteobacteria</taxon>
        <taxon>Neisseriales</taxon>
        <taxon>Neisseriaceae</taxon>
        <taxon>Neisseria</taxon>
    </lineage>
</organism>
<protein>
    <submittedName>
        <fullName evidence="1">Uncharacterized protein</fullName>
    </submittedName>
</protein>
<dbReference type="AlphaFoldDB" id="D0W256"/>
<accession>D0W256</accession>
<sequence>MNGSHGKWFPSGCLSVALYRCKGDGDICKQIEIFWKIICINH</sequence>
<reference evidence="1 2" key="1">
    <citation type="submission" date="2009-10" db="EMBL/GenBank/DDBJ databases">
        <authorList>
            <person name="Weinstock G."/>
            <person name="Sodergren E."/>
            <person name="Clifton S."/>
            <person name="Fulton L."/>
            <person name="Fulton B."/>
            <person name="Courtney L."/>
            <person name="Fronick C."/>
            <person name="Harrison M."/>
            <person name="Strong C."/>
            <person name="Farmer C."/>
            <person name="Delahaunty K."/>
            <person name="Markovic C."/>
            <person name="Hall O."/>
            <person name="Minx P."/>
            <person name="Tomlinson C."/>
            <person name="Mitreva M."/>
            <person name="Nelson J."/>
            <person name="Hou S."/>
            <person name="Wollam A."/>
            <person name="Pepin K.H."/>
            <person name="Johnson M."/>
            <person name="Bhonagiri V."/>
            <person name="Nash W.E."/>
            <person name="Warren W."/>
            <person name="Chinwalla A."/>
            <person name="Mardis E.R."/>
            <person name="Wilson R.K."/>
        </authorList>
    </citation>
    <scope>NUCLEOTIDE SEQUENCE [LARGE SCALE GENOMIC DNA]</scope>
    <source>
        <strain evidence="1 2">ATCC 14685</strain>
    </source>
</reference>
<gene>
    <name evidence="1" type="ORF">NEICINOT_03735</name>
</gene>
<dbReference type="EMBL" id="ACDY02000003">
    <property type="protein sequence ID" value="EEZ72333.1"/>
    <property type="molecule type" value="Genomic_DNA"/>
</dbReference>
<evidence type="ECO:0000313" key="2">
    <source>
        <dbReference type="Proteomes" id="UP000003294"/>
    </source>
</evidence>
<comment type="caution">
    <text evidence="1">The sequence shown here is derived from an EMBL/GenBank/DDBJ whole genome shotgun (WGS) entry which is preliminary data.</text>
</comment>
<proteinExistence type="predicted"/>
<name>D0W256_NEICI</name>
<dbReference type="Proteomes" id="UP000003294">
    <property type="component" value="Unassembled WGS sequence"/>
</dbReference>
<dbReference type="STRING" id="546262.NEICINOT_03735"/>